<dbReference type="AlphaFoldDB" id="A0A2W5QHN8"/>
<accession>A0A2W5QHN8</accession>
<feature type="signal peptide" evidence="2">
    <location>
        <begin position="1"/>
        <end position="25"/>
    </location>
</feature>
<keyword evidence="2" id="KW-0449">Lipoprotein</keyword>
<keyword evidence="2" id="KW-0812">Transmembrane</keyword>
<dbReference type="PROSITE" id="PS51257">
    <property type="entry name" value="PROKAR_LIPOPROTEIN"/>
    <property type="match status" value="1"/>
</dbReference>
<keyword evidence="2" id="KW-0472">Membrane</keyword>
<comment type="similarity">
    <text evidence="1 2">Belongs to the outer membrane factor (OMF) (TC 1.B.17) family.</text>
</comment>
<protein>
    <submittedName>
        <fullName evidence="3">RND transporter</fullName>
    </submittedName>
</protein>
<dbReference type="InterPro" id="IPR003423">
    <property type="entry name" value="OMP_efflux"/>
</dbReference>
<dbReference type="Pfam" id="PF02321">
    <property type="entry name" value="OEP"/>
    <property type="match status" value="2"/>
</dbReference>
<evidence type="ECO:0000256" key="1">
    <source>
        <dbReference type="ARBA" id="ARBA00007613"/>
    </source>
</evidence>
<evidence type="ECO:0000256" key="2">
    <source>
        <dbReference type="RuleBase" id="RU362097"/>
    </source>
</evidence>
<dbReference type="Gene3D" id="2.20.200.10">
    <property type="entry name" value="Outer membrane efflux proteins (OEP)"/>
    <property type="match status" value="1"/>
</dbReference>
<dbReference type="SUPFAM" id="SSF56954">
    <property type="entry name" value="Outer membrane efflux proteins (OEP)"/>
    <property type="match status" value="1"/>
</dbReference>
<gene>
    <name evidence="3" type="ORF">DI563_05975</name>
</gene>
<evidence type="ECO:0000313" key="4">
    <source>
        <dbReference type="Proteomes" id="UP000249135"/>
    </source>
</evidence>
<dbReference type="EMBL" id="QFPP01000040">
    <property type="protein sequence ID" value="PZQ76802.1"/>
    <property type="molecule type" value="Genomic_DNA"/>
</dbReference>
<proteinExistence type="inferred from homology"/>
<organism evidence="3 4">
    <name type="scientific">Variovorax paradoxus</name>
    <dbReference type="NCBI Taxonomy" id="34073"/>
    <lineage>
        <taxon>Bacteria</taxon>
        <taxon>Pseudomonadati</taxon>
        <taxon>Pseudomonadota</taxon>
        <taxon>Betaproteobacteria</taxon>
        <taxon>Burkholderiales</taxon>
        <taxon>Comamonadaceae</taxon>
        <taxon>Variovorax</taxon>
    </lineage>
</organism>
<comment type="caution">
    <text evidence="3">The sequence shown here is derived from an EMBL/GenBank/DDBJ whole genome shotgun (WGS) entry which is preliminary data.</text>
</comment>
<dbReference type="PANTHER" id="PTHR30203:SF32">
    <property type="entry name" value="CATION EFFLUX SYSTEM PROTEIN CUSC"/>
    <property type="match status" value="1"/>
</dbReference>
<dbReference type="Gene3D" id="1.20.1600.10">
    <property type="entry name" value="Outer membrane efflux proteins (OEP)"/>
    <property type="match status" value="1"/>
</dbReference>
<dbReference type="InterPro" id="IPR010131">
    <property type="entry name" value="MdtP/NodT-like"/>
</dbReference>
<evidence type="ECO:0000313" key="3">
    <source>
        <dbReference type="EMBL" id="PZQ76802.1"/>
    </source>
</evidence>
<dbReference type="NCBIfam" id="TIGR01845">
    <property type="entry name" value="outer_NodT"/>
    <property type="match status" value="1"/>
</dbReference>
<dbReference type="PANTHER" id="PTHR30203">
    <property type="entry name" value="OUTER MEMBRANE CATION EFFLUX PROTEIN"/>
    <property type="match status" value="1"/>
</dbReference>
<name>A0A2W5QHN8_VARPD</name>
<dbReference type="GO" id="GO:0005886">
    <property type="term" value="C:plasma membrane"/>
    <property type="evidence" value="ECO:0007669"/>
    <property type="project" value="UniProtKB-SubCell"/>
</dbReference>
<keyword evidence="2" id="KW-0732">Signal</keyword>
<dbReference type="GO" id="GO:0015562">
    <property type="term" value="F:efflux transmembrane transporter activity"/>
    <property type="evidence" value="ECO:0007669"/>
    <property type="project" value="InterPro"/>
</dbReference>
<keyword evidence="2" id="KW-0564">Palmitate</keyword>
<comment type="subcellular location">
    <subcellularLocation>
        <location evidence="2">Cell membrane</location>
        <topology evidence="2">Lipid-anchor</topology>
    </subcellularLocation>
</comment>
<reference evidence="3 4" key="1">
    <citation type="submission" date="2017-08" db="EMBL/GenBank/DDBJ databases">
        <title>Infants hospitalized years apart are colonized by the same room-sourced microbial strains.</title>
        <authorList>
            <person name="Brooks B."/>
            <person name="Olm M.R."/>
            <person name="Firek B.A."/>
            <person name="Baker R."/>
            <person name="Thomas B.C."/>
            <person name="Morowitz M.J."/>
            <person name="Banfield J.F."/>
        </authorList>
    </citation>
    <scope>NUCLEOTIDE SEQUENCE [LARGE SCALE GENOMIC DNA]</scope>
    <source>
        <strain evidence="3">S2_005_003_R2_41</strain>
    </source>
</reference>
<keyword evidence="2" id="KW-1134">Transmembrane beta strand</keyword>
<sequence>MRRRLPCRTVSVPAAALMLAGCASMAPPLTLPEPPVPAEFPMAGPAVEAGAPASAAGLAWSEAFPDPQLHALIALALSHNRDLRAAALRVQEAQAQRRIQGAEAWPAVGASIDTQRARVPGDLNVSGQSIVSSQYRVGLGLADWELDFWGRVRSLDDAALQNEMASAEAWRAATLSIVGQVVQGWLALRELDERLLLARKAVDSRNESLRIFTRRVEVGATSRLDLAQVRVLAEQARALRAQLAQQRAQQANALALLVGAPLPPAIAEAPADTRLPERVVAPVATGLPSQLLADRPDIALAEHQLRAAHASIGAARAAFFPRIALTGSLGTASAELEHLFHSGSRAWTFAPSVSLPLFTAGRLRASLDLAELRRDMGVAAYEKAIQSAFRDVADALTARRWLADQLVVQREALAAQSERARLARLRYDAGSAAFLEVLDAQRDLLAAEQQRVQTQRALLSSQVALYTALGGGSRVLAAVGASPRP</sequence>
<feature type="chain" id="PRO_5015797532" evidence="2">
    <location>
        <begin position="26"/>
        <end position="485"/>
    </location>
</feature>
<dbReference type="Proteomes" id="UP000249135">
    <property type="component" value="Unassembled WGS sequence"/>
</dbReference>